<dbReference type="InterPro" id="IPR016181">
    <property type="entry name" value="Acyl_CoA_acyltransferase"/>
</dbReference>
<dbReference type="Gene3D" id="3.40.630.30">
    <property type="match status" value="1"/>
</dbReference>
<feature type="domain" description="N-acetyltransferase" evidence="7">
    <location>
        <begin position="1"/>
        <end position="162"/>
    </location>
</feature>
<evidence type="ECO:0000256" key="6">
    <source>
        <dbReference type="ARBA" id="ARBA00049880"/>
    </source>
</evidence>
<keyword evidence="5 8" id="KW-0012">Acyltransferase</keyword>
<dbReference type="Pfam" id="PF13508">
    <property type="entry name" value="Acetyltransf_7"/>
    <property type="match status" value="1"/>
</dbReference>
<dbReference type="PANTHER" id="PTHR36449:SF1">
    <property type="entry name" value="ACETYLTRANSFERASE"/>
    <property type="match status" value="1"/>
</dbReference>
<dbReference type="CDD" id="cd04301">
    <property type="entry name" value="NAT_SF"/>
    <property type="match status" value="1"/>
</dbReference>
<sequence>MTLDAPLPLKEQHRFSDFDCGETSLNEWLNKRAKSNQISGASRTYVVCDNGKVVAFYSLASGGVTSLSCSGNIKRNMPNPIPVVFLARLAVANSHKRRGIGRALVRDAVIRVVAAAETIGIRAFVIHAIDSHAKEFYQSLGFESSPLDPLMLMATLTSLRLNLVEKI</sequence>
<accession>A0AB39VSN7</accession>
<comment type="catalytic activity">
    <reaction evidence="6">
        <text>glycyl-tRNA(Gly) + acetyl-CoA = N-acetylglycyl-tRNA(Gly) + CoA + H(+)</text>
        <dbReference type="Rhea" id="RHEA:81867"/>
        <dbReference type="Rhea" id="RHEA-COMP:9683"/>
        <dbReference type="Rhea" id="RHEA-COMP:19766"/>
        <dbReference type="ChEBI" id="CHEBI:15378"/>
        <dbReference type="ChEBI" id="CHEBI:57287"/>
        <dbReference type="ChEBI" id="CHEBI:57288"/>
        <dbReference type="ChEBI" id="CHEBI:78522"/>
        <dbReference type="ChEBI" id="CHEBI:232036"/>
    </reaction>
</comment>
<dbReference type="EMBL" id="CP165628">
    <property type="protein sequence ID" value="XDU72672.1"/>
    <property type="molecule type" value="Genomic_DNA"/>
</dbReference>
<evidence type="ECO:0000256" key="5">
    <source>
        <dbReference type="ARBA" id="ARBA00023315"/>
    </source>
</evidence>
<dbReference type="PANTHER" id="PTHR36449">
    <property type="entry name" value="ACETYLTRANSFERASE-RELATED"/>
    <property type="match status" value="1"/>
</dbReference>
<name>A0AB39VSN7_9GAMM</name>
<keyword evidence="4 8" id="KW-0808">Transferase</keyword>
<dbReference type="RefSeq" id="WP_369789397.1">
    <property type="nucleotide sequence ID" value="NZ_CP165628.1"/>
</dbReference>
<gene>
    <name evidence="8" type="ORF">AB3G37_00625</name>
</gene>
<dbReference type="InterPro" id="IPR000182">
    <property type="entry name" value="GNAT_dom"/>
</dbReference>
<evidence type="ECO:0000256" key="4">
    <source>
        <dbReference type="ARBA" id="ARBA00022679"/>
    </source>
</evidence>
<evidence type="ECO:0000256" key="2">
    <source>
        <dbReference type="ARBA" id="ARBA00022491"/>
    </source>
</evidence>
<dbReference type="EC" id="2.3.-.-" evidence="8"/>
<evidence type="ECO:0000259" key="7">
    <source>
        <dbReference type="PROSITE" id="PS51186"/>
    </source>
</evidence>
<dbReference type="GO" id="GO:0016747">
    <property type="term" value="F:acyltransferase activity, transferring groups other than amino-acyl groups"/>
    <property type="evidence" value="ECO:0007669"/>
    <property type="project" value="InterPro"/>
</dbReference>
<proteinExistence type="inferred from homology"/>
<protein>
    <submittedName>
        <fullName evidence="8">GNAT family N-acetyltransferase</fullName>
        <ecNumber evidence="8">2.3.-.-</ecNumber>
    </submittedName>
</protein>
<evidence type="ECO:0000256" key="3">
    <source>
        <dbReference type="ARBA" id="ARBA00022649"/>
    </source>
</evidence>
<reference evidence="8" key="1">
    <citation type="submission" date="2024-07" db="EMBL/GenBank/DDBJ databases">
        <authorList>
            <person name="Biller S.J."/>
        </authorList>
    </citation>
    <scope>NUCLEOTIDE SEQUENCE</scope>
    <source>
        <strain evidence="8">WC2420</strain>
    </source>
</reference>
<comment type="similarity">
    <text evidence="1">Belongs to the acetyltransferase family. GNAT subfamily.</text>
</comment>
<dbReference type="AlphaFoldDB" id="A0AB39VSN7"/>
<evidence type="ECO:0000256" key="1">
    <source>
        <dbReference type="ARBA" id="ARBA00009342"/>
    </source>
</evidence>
<evidence type="ECO:0000313" key="8">
    <source>
        <dbReference type="EMBL" id="XDU72672.1"/>
    </source>
</evidence>
<dbReference type="PROSITE" id="PS51186">
    <property type="entry name" value="GNAT"/>
    <property type="match status" value="1"/>
</dbReference>
<dbReference type="SUPFAM" id="SSF55729">
    <property type="entry name" value="Acyl-CoA N-acyltransferases (Nat)"/>
    <property type="match status" value="1"/>
</dbReference>
<organism evidence="8">
    <name type="scientific">Rouxiella sp. WC2420</name>
    <dbReference type="NCBI Taxonomy" id="3234145"/>
    <lineage>
        <taxon>Bacteria</taxon>
        <taxon>Pseudomonadati</taxon>
        <taxon>Pseudomonadota</taxon>
        <taxon>Gammaproteobacteria</taxon>
        <taxon>Enterobacterales</taxon>
        <taxon>Yersiniaceae</taxon>
        <taxon>Rouxiella</taxon>
    </lineage>
</organism>
<keyword evidence="3" id="KW-1277">Toxin-antitoxin system</keyword>
<keyword evidence="2" id="KW-0678">Repressor</keyword>